<organism evidence="8">
    <name type="scientific">Tetraselmis sp. GSL018</name>
    <dbReference type="NCBI Taxonomy" id="582737"/>
    <lineage>
        <taxon>Eukaryota</taxon>
        <taxon>Viridiplantae</taxon>
        <taxon>Chlorophyta</taxon>
        <taxon>core chlorophytes</taxon>
        <taxon>Chlorodendrophyceae</taxon>
        <taxon>Chlorodendrales</taxon>
        <taxon>Chlorodendraceae</taxon>
        <taxon>Tetraselmis</taxon>
    </lineage>
</organism>
<keyword evidence="4" id="KW-1015">Disulfide bond</keyword>
<dbReference type="InterPro" id="IPR009011">
    <property type="entry name" value="Man6P_isomerase_rcpt-bd_dom_sf"/>
</dbReference>
<keyword evidence="3" id="KW-0256">Endoplasmic reticulum</keyword>
<evidence type="ECO:0000256" key="2">
    <source>
        <dbReference type="ARBA" id="ARBA00022729"/>
    </source>
</evidence>
<protein>
    <submittedName>
        <fullName evidence="8">Protein OS-9</fullName>
    </submittedName>
</protein>
<dbReference type="EMBL" id="GBEZ01008480">
    <property type="protein sequence ID" value="JAC77062.1"/>
    <property type="molecule type" value="Transcribed_RNA"/>
</dbReference>
<dbReference type="InterPro" id="IPR044865">
    <property type="entry name" value="MRH_dom"/>
</dbReference>
<feature type="domain" description="MRH" evidence="7">
    <location>
        <begin position="112"/>
        <end position="227"/>
    </location>
</feature>
<proteinExistence type="predicted"/>
<evidence type="ECO:0000256" key="5">
    <source>
        <dbReference type="SAM" id="MobiDB-lite"/>
    </source>
</evidence>
<dbReference type="InterPro" id="IPR045149">
    <property type="entry name" value="OS-9-like"/>
</dbReference>
<dbReference type="PROSITE" id="PS51914">
    <property type="entry name" value="MRH"/>
    <property type="match status" value="1"/>
</dbReference>
<accession>A0A061RW13</accession>
<feature type="region of interest" description="Disordered" evidence="5">
    <location>
        <begin position="241"/>
        <end position="370"/>
    </location>
</feature>
<dbReference type="Pfam" id="PF07915">
    <property type="entry name" value="PRKCSH"/>
    <property type="match status" value="1"/>
</dbReference>
<comment type="subcellular location">
    <subcellularLocation>
        <location evidence="1">Endoplasmic reticulum</location>
    </subcellularLocation>
</comment>
<dbReference type="GO" id="GO:0030968">
    <property type="term" value="P:endoplasmic reticulum unfolded protein response"/>
    <property type="evidence" value="ECO:0007669"/>
    <property type="project" value="InterPro"/>
</dbReference>
<dbReference type="Gene3D" id="2.70.130.10">
    <property type="entry name" value="Mannose-6-phosphate receptor binding domain"/>
    <property type="match status" value="1"/>
</dbReference>
<feature type="compositionally biased region" description="Low complexity" evidence="5">
    <location>
        <begin position="339"/>
        <end position="348"/>
    </location>
</feature>
<dbReference type="InterPro" id="IPR012913">
    <property type="entry name" value="OS9-like_dom"/>
</dbReference>
<reference evidence="8" key="1">
    <citation type="submission" date="2014-05" db="EMBL/GenBank/DDBJ databases">
        <title>The transcriptome of the halophilic microalga Tetraselmis sp. GSL018 isolated from the Great Salt Lake, Utah.</title>
        <authorList>
            <person name="Jinkerson R.E."/>
            <person name="D'Adamo S."/>
            <person name="Posewitz M.C."/>
        </authorList>
    </citation>
    <scope>NUCLEOTIDE SEQUENCE</scope>
    <source>
        <strain evidence="8">GSL018</strain>
    </source>
</reference>
<dbReference type="GO" id="GO:0005788">
    <property type="term" value="C:endoplasmic reticulum lumen"/>
    <property type="evidence" value="ECO:0007669"/>
    <property type="project" value="TreeGrafter"/>
</dbReference>
<evidence type="ECO:0000256" key="6">
    <source>
        <dbReference type="SAM" id="SignalP"/>
    </source>
</evidence>
<dbReference type="GO" id="GO:0030970">
    <property type="term" value="P:retrograde protein transport, ER to cytosol"/>
    <property type="evidence" value="ECO:0007669"/>
    <property type="project" value="TreeGrafter"/>
</dbReference>
<dbReference type="AlphaFoldDB" id="A0A061RW13"/>
<evidence type="ECO:0000259" key="7">
    <source>
        <dbReference type="PROSITE" id="PS51914"/>
    </source>
</evidence>
<keyword evidence="2 6" id="KW-0732">Signal</keyword>
<name>A0A061RW13_9CHLO</name>
<dbReference type="SUPFAM" id="SSF50911">
    <property type="entry name" value="Mannose 6-phosphate receptor domain"/>
    <property type="match status" value="1"/>
</dbReference>
<dbReference type="PANTHER" id="PTHR15414:SF0">
    <property type="entry name" value="ENDOPLASMIC RETICULUM LECTIN 1"/>
    <property type="match status" value="1"/>
</dbReference>
<feature type="signal peptide" evidence="6">
    <location>
        <begin position="1"/>
        <end position="22"/>
    </location>
</feature>
<sequence length="370" mass="40018">MSYQHMFFHLFCILPLFNQVYNLEVRIADVLKTNFIDQLEENKYVVAIRSKEEIERLADNADEGSTAVVMTDKTGVQYRCFLPPLDKNGEDESEDLQEDPLPPSQYLSALNTACFYRIEGWWTYEVCYQGKIRQYHQEKDRIESEFSLGEYDEQASAQLEDVSAEAEPPYFAQKYTGGTPCDITNTPRETEVRFICSSDHTNVLTSIKEPSTCSYTMTFSTPLLCKHPSFKKKEASSTPIYCNPLIPDEDPGAPQTGADAPAPPPVLGGHATPESEPEGEGGDSGGSGSSGDPPSAGEAEGEDLAGPPTLDTMVEEIISAALRAAREKREAGEEGEEGTAGAAEAPEGVDGGGDGPAAPAAGDGAQHDEL</sequence>
<feature type="chain" id="PRO_5001605826" evidence="6">
    <location>
        <begin position="23"/>
        <end position="370"/>
    </location>
</feature>
<evidence type="ECO:0000313" key="8">
    <source>
        <dbReference type="EMBL" id="JAC77062.1"/>
    </source>
</evidence>
<dbReference type="PANTHER" id="PTHR15414">
    <property type="entry name" value="OS-9-RELATED"/>
    <property type="match status" value="1"/>
</dbReference>
<evidence type="ECO:0000256" key="4">
    <source>
        <dbReference type="ARBA" id="ARBA00023157"/>
    </source>
</evidence>
<evidence type="ECO:0000256" key="1">
    <source>
        <dbReference type="ARBA" id="ARBA00004240"/>
    </source>
</evidence>
<evidence type="ECO:0000256" key="3">
    <source>
        <dbReference type="ARBA" id="ARBA00022824"/>
    </source>
</evidence>
<gene>
    <name evidence="8" type="primary">OS9</name>
    <name evidence="8" type="ORF">TSPGSL018_18586</name>
</gene>